<keyword evidence="2" id="KW-1185">Reference proteome</keyword>
<reference evidence="2" key="1">
    <citation type="submission" date="2016-10" db="EMBL/GenBank/DDBJ databases">
        <authorList>
            <person name="Varghese N."/>
        </authorList>
    </citation>
    <scope>NUCLEOTIDE SEQUENCE [LARGE SCALE GENOMIC DNA]</scope>
    <source>
        <strain evidence="2">DSM 21843</strain>
    </source>
</reference>
<dbReference type="PANTHER" id="PTHR30050:SF4">
    <property type="entry name" value="ATP-BINDING PROTEIN RV3427C IN INSERTION SEQUENCE-RELATED"/>
    <property type="match status" value="1"/>
</dbReference>
<dbReference type="Gene3D" id="3.40.50.300">
    <property type="entry name" value="P-loop containing nucleotide triphosphate hydrolases"/>
    <property type="match status" value="1"/>
</dbReference>
<dbReference type="Proteomes" id="UP000182975">
    <property type="component" value="Unassembled WGS sequence"/>
</dbReference>
<organism evidence="1 2">
    <name type="scientific">Denitrobacterium detoxificans</name>
    <dbReference type="NCBI Taxonomy" id="79604"/>
    <lineage>
        <taxon>Bacteria</taxon>
        <taxon>Bacillati</taxon>
        <taxon>Actinomycetota</taxon>
        <taxon>Coriobacteriia</taxon>
        <taxon>Eggerthellales</taxon>
        <taxon>Eggerthellaceae</taxon>
        <taxon>Denitrobacterium</taxon>
    </lineage>
</organism>
<dbReference type="RefSeq" id="WP_074777377.1">
    <property type="nucleotide sequence ID" value="NZ_FOEC01000035.1"/>
</dbReference>
<dbReference type="GO" id="GO:0006260">
    <property type="term" value="P:DNA replication"/>
    <property type="evidence" value="ECO:0007669"/>
    <property type="project" value="TreeGrafter"/>
</dbReference>
<name>A0A1H8USH6_9ACTN</name>
<proteinExistence type="predicted"/>
<evidence type="ECO:0000313" key="2">
    <source>
        <dbReference type="Proteomes" id="UP000182975"/>
    </source>
</evidence>
<dbReference type="EMBL" id="FOEC01000035">
    <property type="protein sequence ID" value="SEP05538.1"/>
    <property type="molecule type" value="Genomic_DNA"/>
</dbReference>
<evidence type="ECO:0000313" key="1">
    <source>
        <dbReference type="EMBL" id="SEP05538.1"/>
    </source>
</evidence>
<gene>
    <name evidence="1" type="ORF">SAMN02910314_02028</name>
</gene>
<dbReference type="AlphaFoldDB" id="A0A1H8USH6"/>
<sequence length="231" mass="25497">MDIANAITPPPIECPYCGRPLKRTSVIVDGVEYHPTCWASCGCAESRRVWEKPPTRADKALDRARVPSLFRGMAHPDAPRLADAMEEGEWVYVQGSYGTRKTELACCIVEELVSIRHAHAMFSTAAELVKARIDAPELWNRARCVDFLAIDDLGKEGTSEYSVAAMWELVDARYSASKATVFTANYSRGDLLGLYARHGEAKTAEAIASRLQLCRCITTTGEDVRQRGGAR</sequence>
<accession>A0A1H8USH6</accession>
<dbReference type="SUPFAM" id="SSF52540">
    <property type="entry name" value="P-loop containing nucleoside triphosphate hydrolases"/>
    <property type="match status" value="1"/>
</dbReference>
<dbReference type="OrthoDB" id="9770694at2"/>
<dbReference type="InterPro" id="IPR027417">
    <property type="entry name" value="P-loop_NTPase"/>
</dbReference>
<dbReference type="STRING" id="79604.AAY81_00815"/>
<protein>
    <submittedName>
        <fullName evidence="1">IstB-like ATP binding protein</fullName>
    </submittedName>
</protein>
<dbReference type="PANTHER" id="PTHR30050">
    <property type="entry name" value="CHROMOSOMAL REPLICATION INITIATOR PROTEIN DNAA"/>
    <property type="match status" value="1"/>
</dbReference>